<dbReference type="InterPro" id="IPR029045">
    <property type="entry name" value="ClpP/crotonase-like_dom_sf"/>
</dbReference>
<dbReference type="CDD" id="cd07562">
    <property type="entry name" value="Peptidase_S41_TRI"/>
    <property type="match status" value="1"/>
</dbReference>
<proteinExistence type="predicted"/>
<organism evidence="2 3">
    <name type="scientific">Chloracidobacterium sp. N</name>
    <dbReference type="NCBI Taxonomy" id="2821540"/>
    <lineage>
        <taxon>Bacteria</taxon>
        <taxon>Pseudomonadati</taxon>
        <taxon>Acidobacteriota</taxon>
        <taxon>Terriglobia</taxon>
        <taxon>Terriglobales</taxon>
        <taxon>Acidobacteriaceae</taxon>
        <taxon>Chloracidobacterium</taxon>
        <taxon>Chloracidobacterium aggregatum</taxon>
    </lineage>
</organism>
<feature type="domain" description="Tail specific protease" evidence="1">
    <location>
        <begin position="196"/>
        <end position="396"/>
    </location>
</feature>
<dbReference type="InterPro" id="IPR036034">
    <property type="entry name" value="PDZ_sf"/>
</dbReference>
<dbReference type="Pfam" id="PF00595">
    <property type="entry name" value="PDZ"/>
    <property type="match status" value="1"/>
</dbReference>
<dbReference type="SUPFAM" id="SSF50156">
    <property type="entry name" value="PDZ domain-like"/>
    <property type="match status" value="1"/>
</dbReference>
<dbReference type="RefSeq" id="WP_211422703.1">
    <property type="nucleotide sequence ID" value="NZ_CP072642.1"/>
</dbReference>
<dbReference type="Gene3D" id="3.30.750.44">
    <property type="match status" value="1"/>
</dbReference>
<dbReference type="InterPro" id="IPR005151">
    <property type="entry name" value="Tail-specific_protease"/>
</dbReference>
<dbReference type="PANTHER" id="PTHR32060">
    <property type="entry name" value="TAIL-SPECIFIC PROTEASE"/>
    <property type="match status" value="1"/>
</dbReference>
<dbReference type="SMART" id="SM00245">
    <property type="entry name" value="TSPc"/>
    <property type="match status" value="1"/>
</dbReference>
<dbReference type="PANTHER" id="PTHR32060:SF30">
    <property type="entry name" value="CARBOXY-TERMINAL PROCESSING PROTEASE CTPA"/>
    <property type="match status" value="1"/>
</dbReference>
<evidence type="ECO:0000313" key="3">
    <source>
        <dbReference type="Proteomes" id="UP000677668"/>
    </source>
</evidence>
<dbReference type="Pfam" id="PF14684">
    <property type="entry name" value="Tricorn_C1"/>
    <property type="match status" value="1"/>
</dbReference>
<name>A0ABX8B0A4_9BACT</name>
<evidence type="ECO:0000313" key="2">
    <source>
        <dbReference type="EMBL" id="QUV94408.1"/>
    </source>
</evidence>
<dbReference type="Pfam" id="PF03572">
    <property type="entry name" value="Peptidase_S41"/>
    <property type="match status" value="1"/>
</dbReference>
<gene>
    <name evidence="2" type="ORF">J8C05_02890</name>
</gene>
<dbReference type="Gene3D" id="3.90.226.10">
    <property type="entry name" value="2-enoyl-CoA Hydratase, Chain A, domain 1"/>
    <property type="match status" value="1"/>
</dbReference>
<keyword evidence="3" id="KW-1185">Reference proteome</keyword>
<dbReference type="SUPFAM" id="SSF52096">
    <property type="entry name" value="ClpP/crotonase"/>
    <property type="match status" value="1"/>
</dbReference>
<dbReference type="EMBL" id="CP072642">
    <property type="protein sequence ID" value="QUV94408.1"/>
    <property type="molecule type" value="Genomic_DNA"/>
</dbReference>
<sequence length="480" mass="53316">MQHRFPSSQGRCSQRLWRTFLGVALGLLLAGSFPWPVYPPVLATSWATSRETSRETTVSAQQNVRVFDTVCRLIERRYYDPRLHGANWRDLTQQFRQQALAARDESTLYRVINQLLATLDDQHTFALPPSRVREEKQGARVGLGIQLRKLEGQWVITHTLGGSAAHEAGIRPGWIIAEMDGQPFTGFRPGQRFQAGQSVKLKFLDPNDRPKRVEVICRPFATTPEQRAQYLPDGVLYLRFTEFAPKTADWLEEHITSNPQAAGLIFDLRENTGGLLDVLADCLRLIYRQDVVFGDFIQRNQKPLRMRVSGNRQAFAGPVLVLIDEHSASAAEIFAAAVQETGRGTVIGRRTAGAVLASIQEPLPDGGKVQISIRDYRTVRGVRLQGQGVTPDVTVKLTLEDVRRNIDVDLRHAMQQLALKLQRQGQGSRLHPGCPSGSGWTPHLPVPVWMGGHSAGKPASEEVGGLDSPSPVMANCAFVF</sequence>
<dbReference type="InterPro" id="IPR028204">
    <property type="entry name" value="Tricorn_C1"/>
</dbReference>
<dbReference type="InterPro" id="IPR001478">
    <property type="entry name" value="PDZ"/>
</dbReference>
<dbReference type="Proteomes" id="UP000677668">
    <property type="component" value="Chromosome 1"/>
</dbReference>
<protein>
    <recommendedName>
        <fullName evidence="1">Tail specific protease domain-containing protein</fullName>
    </recommendedName>
</protein>
<reference evidence="2 3" key="1">
    <citation type="submission" date="2021-03" db="EMBL/GenBank/DDBJ databases">
        <title>Genomic and phenotypic characterization of Chloracidobacterium isolates provides evidence for multiple species.</title>
        <authorList>
            <person name="Saini M.K."/>
            <person name="Costas A.M.G."/>
            <person name="Tank M."/>
            <person name="Bryant D.A."/>
        </authorList>
    </citation>
    <scope>NUCLEOTIDE SEQUENCE [LARGE SCALE GENOMIC DNA]</scope>
    <source>
        <strain evidence="2 3">N</strain>
    </source>
</reference>
<accession>A0ABX8B0A4</accession>
<evidence type="ECO:0000259" key="1">
    <source>
        <dbReference type="SMART" id="SM00245"/>
    </source>
</evidence>
<dbReference type="Gene3D" id="2.30.42.10">
    <property type="match status" value="1"/>
</dbReference>